<feature type="region of interest" description="Disordered" evidence="1">
    <location>
        <begin position="16"/>
        <end position="38"/>
    </location>
</feature>
<sequence length="75" mass="8570">MKRSYSAQDMSSVTSLPSGWIDARPGGGPPEPTVHSVSNVESVRRDVKLKKIEQRREELQILVDKFTAHCRRYTR</sequence>
<dbReference type="AlphaFoldDB" id="A0A1P8WF22"/>
<dbReference type="EMBL" id="CP017641">
    <property type="protein sequence ID" value="APZ92668.1"/>
    <property type="molecule type" value="Genomic_DNA"/>
</dbReference>
<name>A0A1P8WF22_9PLAN</name>
<organism evidence="2 3">
    <name type="scientific">Fuerstiella marisgermanici</name>
    <dbReference type="NCBI Taxonomy" id="1891926"/>
    <lineage>
        <taxon>Bacteria</taxon>
        <taxon>Pseudomonadati</taxon>
        <taxon>Planctomycetota</taxon>
        <taxon>Planctomycetia</taxon>
        <taxon>Planctomycetales</taxon>
        <taxon>Planctomycetaceae</taxon>
        <taxon>Fuerstiella</taxon>
    </lineage>
</organism>
<keyword evidence="3" id="KW-1185">Reference proteome</keyword>
<dbReference type="Proteomes" id="UP000187735">
    <property type="component" value="Chromosome"/>
</dbReference>
<dbReference type="RefSeq" id="WP_077024263.1">
    <property type="nucleotide sequence ID" value="NZ_CP017641.1"/>
</dbReference>
<evidence type="ECO:0000313" key="2">
    <source>
        <dbReference type="EMBL" id="APZ92668.1"/>
    </source>
</evidence>
<gene>
    <name evidence="2" type="ORF">Fuma_02279</name>
</gene>
<proteinExistence type="predicted"/>
<reference evidence="2 3" key="1">
    <citation type="journal article" date="2016" name="Front. Microbiol.">
        <title>Fuerstia marisgermanicae gen. nov., sp. nov., an Unusual Member of the Phylum Planctomycetes from the German Wadden Sea.</title>
        <authorList>
            <person name="Kohn T."/>
            <person name="Heuer A."/>
            <person name="Jogler M."/>
            <person name="Vollmers J."/>
            <person name="Boedeker C."/>
            <person name="Bunk B."/>
            <person name="Rast P."/>
            <person name="Borchert D."/>
            <person name="Glockner I."/>
            <person name="Freese H.M."/>
            <person name="Klenk H.P."/>
            <person name="Overmann J."/>
            <person name="Kaster A.K."/>
            <person name="Rohde M."/>
            <person name="Wiegand S."/>
            <person name="Jogler C."/>
        </authorList>
    </citation>
    <scope>NUCLEOTIDE SEQUENCE [LARGE SCALE GENOMIC DNA]</scope>
    <source>
        <strain evidence="2 3">NH11</strain>
    </source>
</reference>
<evidence type="ECO:0000313" key="3">
    <source>
        <dbReference type="Proteomes" id="UP000187735"/>
    </source>
</evidence>
<accession>A0A1P8WF22</accession>
<dbReference type="KEGG" id="fmr:Fuma_02279"/>
<evidence type="ECO:0000256" key="1">
    <source>
        <dbReference type="SAM" id="MobiDB-lite"/>
    </source>
</evidence>
<protein>
    <submittedName>
        <fullName evidence="2">Uncharacterized protein</fullName>
    </submittedName>
</protein>